<evidence type="ECO:0000256" key="2">
    <source>
        <dbReference type="ARBA" id="ARBA00023002"/>
    </source>
</evidence>
<accession>A0A139GVS0</accession>
<dbReference type="OrthoDB" id="542013at2759"/>
<reference evidence="3 4" key="1">
    <citation type="submission" date="2015-07" db="EMBL/GenBank/DDBJ databases">
        <title>Comparative genomics of the Sigatoka disease complex on banana suggests a link between parallel evolutionary changes in Pseudocercospora fijiensis and Pseudocercospora eumusae and increased virulence on the banana host.</title>
        <authorList>
            <person name="Chang T.-C."/>
            <person name="Salvucci A."/>
            <person name="Crous P.W."/>
            <person name="Stergiopoulos I."/>
        </authorList>
    </citation>
    <scope>NUCLEOTIDE SEQUENCE [LARGE SCALE GENOMIC DNA]</scope>
    <source>
        <strain evidence="3 4">CBS 114824</strain>
    </source>
</reference>
<dbReference type="PANTHER" id="PTHR24320:SF152">
    <property type="entry name" value="SHORT-CHAIN DEHYDROGENASE_REDUCTASE FAMILY PROTEIN"/>
    <property type="match status" value="1"/>
</dbReference>
<evidence type="ECO:0000313" key="3">
    <source>
        <dbReference type="EMBL" id="KXS94304.1"/>
    </source>
</evidence>
<sequence length="397" mass="44162">MVVYRLCLPKSQGHGPNTINLVSLGPVLFSLAKSYATIIICGRAERHKKKPEADLPSMIHRPLQQLVVAKDAAIGLLLAYIGGWLPEMVPDRKLLNDKTAIVTGANAGIGYAIALRIADMGATVYLACRNEEKARTARESILKTYSNAKVHVLVLDNASLASVKAFAKDWNYGPIDLFFHNAGIGQTAEGQDFTQDAFEYVYQCNFLASFLLTHLLESQLSPDARVVFTSSAASYPGVIRDTFALSKTQNVIETYFHARDESHNGAAKYSNSKLMQAAFARALQEHLDLDPENKRLAFSFEPGLVKSNIANGFSKTFLQDPYSWIIAKTIPYFGLDISQGAVTGVHLATSSRDEVVHNKGRYFDRMKVRMHYVDLYSKEKLDKLWTRWSADAEISWT</sequence>
<dbReference type="InterPro" id="IPR002347">
    <property type="entry name" value="SDR_fam"/>
</dbReference>
<dbReference type="AlphaFoldDB" id="A0A139GVS0"/>
<dbReference type="GO" id="GO:0016491">
    <property type="term" value="F:oxidoreductase activity"/>
    <property type="evidence" value="ECO:0007669"/>
    <property type="project" value="UniProtKB-KW"/>
</dbReference>
<comment type="similarity">
    <text evidence="1">Belongs to the short-chain dehydrogenases/reductases (SDR) family.</text>
</comment>
<dbReference type="STRING" id="321146.A0A139GVS0"/>
<dbReference type="PRINTS" id="PR00081">
    <property type="entry name" value="GDHRDH"/>
</dbReference>
<comment type="caution">
    <text evidence="3">The sequence shown here is derived from an EMBL/GenBank/DDBJ whole genome shotgun (WGS) entry which is preliminary data.</text>
</comment>
<dbReference type="SUPFAM" id="SSF51735">
    <property type="entry name" value="NAD(P)-binding Rossmann-fold domains"/>
    <property type="match status" value="1"/>
</dbReference>
<keyword evidence="4" id="KW-1185">Reference proteome</keyword>
<evidence type="ECO:0000313" key="4">
    <source>
        <dbReference type="Proteomes" id="UP000070133"/>
    </source>
</evidence>
<dbReference type="EMBL" id="LFZN01000302">
    <property type="protein sequence ID" value="KXS94304.1"/>
    <property type="molecule type" value="Genomic_DNA"/>
</dbReference>
<dbReference type="Gene3D" id="3.40.50.720">
    <property type="entry name" value="NAD(P)-binding Rossmann-like Domain"/>
    <property type="match status" value="1"/>
</dbReference>
<name>A0A139GVS0_9PEZI</name>
<dbReference type="Proteomes" id="UP000070133">
    <property type="component" value="Unassembled WGS sequence"/>
</dbReference>
<proteinExistence type="inferred from homology"/>
<organism evidence="3 4">
    <name type="scientific">Pseudocercospora eumusae</name>
    <dbReference type="NCBI Taxonomy" id="321146"/>
    <lineage>
        <taxon>Eukaryota</taxon>
        <taxon>Fungi</taxon>
        <taxon>Dikarya</taxon>
        <taxon>Ascomycota</taxon>
        <taxon>Pezizomycotina</taxon>
        <taxon>Dothideomycetes</taxon>
        <taxon>Dothideomycetidae</taxon>
        <taxon>Mycosphaerellales</taxon>
        <taxon>Mycosphaerellaceae</taxon>
        <taxon>Pseudocercospora</taxon>
    </lineage>
</organism>
<evidence type="ECO:0008006" key="5">
    <source>
        <dbReference type="Google" id="ProtNLM"/>
    </source>
</evidence>
<dbReference type="Pfam" id="PF00106">
    <property type="entry name" value="adh_short"/>
    <property type="match status" value="1"/>
</dbReference>
<gene>
    <name evidence="3" type="ORF">AC578_6782</name>
</gene>
<protein>
    <recommendedName>
        <fullName evidence="5">NAD(P)-binding protein</fullName>
    </recommendedName>
</protein>
<dbReference type="PANTHER" id="PTHR24320">
    <property type="entry name" value="RETINOL DEHYDROGENASE"/>
    <property type="match status" value="1"/>
</dbReference>
<evidence type="ECO:0000256" key="1">
    <source>
        <dbReference type="ARBA" id="ARBA00006484"/>
    </source>
</evidence>
<dbReference type="InterPro" id="IPR036291">
    <property type="entry name" value="NAD(P)-bd_dom_sf"/>
</dbReference>
<keyword evidence="2" id="KW-0560">Oxidoreductase</keyword>